<keyword evidence="1" id="KW-0732">Signal</keyword>
<protein>
    <recommendedName>
        <fullName evidence="4">Secreted protein</fullName>
    </recommendedName>
</protein>
<name>A0A016TGV1_9BILA</name>
<organism evidence="2 3">
    <name type="scientific">Ancylostoma ceylanicum</name>
    <dbReference type="NCBI Taxonomy" id="53326"/>
    <lineage>
        <taxon>Eukaryota</taxon>
        <taxon>Metazoa</taxon>
        <taxon>Ecdysozoa</taxon>
        <taxon>Nematoda</taxon>
        <taxon>Chromadorea</taxon>
        <taxon>Rhabditida</taxon>
        <taxon>Rhabditina</taxon>
        <taxon>Rhabditomorpha</taxon>
        <taxon>Strongyloidea</taxon>
        <taxon>Ancylostomatidae</taxon>
        <taxon>Ancylostomatinae</taxon>
        <taxon>Ancylostoma</taxon>
    </lineage>
</organism>
<sequence length="85" mass="9142">MLALVVCCGVALEAEADDEGQHAEPPVSLPENVPRADSPVVYGCLEFTILYVESLALEQFLCCAMPGPASFSFFSSLIPLHFHLS</sequence>
<keyword evidence="3" id="KW-1185">Reference proteome</keyword>
<proteinExistence type="predicted"/>
<dbReference type="EMBL" id="JARK01001437">
    <property type="protein sequence ID" value="EYC02184.1"/>
    <property type="molecule type" value="Genomic_DNA"/>
</dbReference>
<dbReference type="AlphaFoldDB" id="A0A016TGV1"/>
<feature type="chain" id="PRO_5001487634" description="Secreted protein" evidence="1">
    <location>
        <begin position="17"/>
        <end position="85"/>
    </location>
</feature>
<reference evidence="3" key="1">
    <citation type="journal article" date="2015" name="Nat. Genet.">
        <title>The genome and transcriptome of the zoonotic hookworm Ancylostoma ceylanicum identify infection-specific gene families.</title>
        <authorList>
            <person name="Schwarz E.M."/>
            <person name="Hu Y."/>
            <person name="Antoshechkin I."/>
            <person name="Miller M.M."/>
            <person name="Sternberg P.W."/>
            <person name="Aroian R.V."/>
        </authorList>
    </citation>
    <scope>NUCLEOTIDE SEQUENCE</scope>
    <source>
        <strain evidence="3">HY135</strain>
    </source>
</reference>
<dbReference type="Proteomes" id="UP000024635">
    <property type="component" value="Unassembled WGS sequence"/>
</dbReference>
<evidence type="ECO:0008006" key="4">
    <source>
        <dbReference type="Google" id="ProtNLM"/>
    </source>
</evidence>
<evidence type="ECO:0000256" key="1">
    <source>
        <dbReference type="SAM" id="SignalP"/>
    </source>
</evidence>
<evidence type="ECO:0000313" key="2">
    <source>
        <dbReference type="EMBL" id="EYC02184.1"/>
    </source>
</evidence>
<gene>
    <name evidence="2" type="primary">Acey_s0101.g3351</name>
    <name evidence="2" type="ORF">Y032_0101g3351</name>
</gene>
<feature type="signal peptide" evidence="1">
    <location>
        <begin position="1"/>
        <end position="16"/>
    </location>
</feature>
<accession>A0A016TGV1</accession>
<comment type="caution">
    <text evidence="2">The sequence shown here is derived from an EMBL/GenBank/DDBJ whole genome shotgun (WGS) entry which is preliminary data.</text>
</comment>
<evidence type="ECO:0000313" key="3">
    <source>
        <dbReference type="Proteomes" id="UP000024635"/>
    </source>
</evidence>